<feature type="transmembrane region" description="Helical" evidence="8">
    <location>
        <begin position="88"/>
        <end position="109"/>
    </location>
</feature>
<keyword evidence="4" id="KW-0808">Transferase</keyword>
<keyword evidence="6 8" id="KW-1133">Transmembrane helix</keyword>
<feature type="transmembrane region" description="Helical" evidence="8">
    <location>
        <begin position="207"/>
        <end position="227"/>
    </location>
</feature>
<dbReference type="InterPro" id="IPR050297">
    <property type="entry name" value="LipidA_mod_glycosyltrf_83"/>
</dbReference>
<gene>
    <name evidence="9" type="ORF">GRI65_12690</name>
</gene>
<dbReference type="Proteomes" id="UP000431922">
    <property type="component" value="Unassembled WGS sequence"/>
</dbReference>
<feature type="transmembrane region" description="Helical" evidence="8">
    <location>
        <begin position="21"/>
        <end position="42"/>
    </location>
</feature>
<protein>
    <recommendedName>
        <fullName evidence="11">Dolichyl-phosphate-mannose-protein mannosyltransferase</fullName>
    </recommendedName>
</protein>
<feature type="transmembrane region" description="Helical" evidence="8">
    <location>
        <begin position="259"/>
        <end position="279"/>
    </location>
</feature>
<feature type="transmembrane region" description="Helical" evidence="8">
    <location>
        <begin position="162"/>
        <end position="195"/>
    </location>
</feature>
<dbReference type="OrthoDB" id="7714635at2"/>
<name>A0A845B579_9SPHN</name>
<dbReference type="PANTHER" id="PTHR33908">
    <property type="entry name" value="MANNOSYLTRANSFERASE YKCB-RELATED"/>
    <property type="match status" value="1"/>
</dbReference>
<dbReference type="GO" id="GO:0009103">
    <property type="term" value="P:lipopolysaccharide biosynthetic process"/>
    <property type="evidence" value="ECO:0007669"/>
    <property type="project" value="UniProtKB-ARBA"/>
</dbReference>
<comment type="subcellular location">
    <subcellularLocation>
        <location evidence="1">Cell membrane</location>
        <topology evidence="1">Multi-pass membrane protein</topology>
    </subcellularLocation>
</comment>
<evidence type="ECO:0000256" key="3">
    <source>
        <dbReference type="ARBA" id="ARBA00022676"/>
    </source>
</evidence>
<evidence type="ECO:0000313" key="10">
    <source>
        <dbReference type="Proteomes" id="UP000431922"/>
    </source>
</evidence>
<evidence type="ECO:0000256" key="4">
    <source>
        <dbReference type="ARBA" id="ARBA00022679"/>
    </source>
</evidence>
<comment type="caution">
    <text evidence="9">The sequence shown here is derived from an EMBL/GenBank/DDBJ whole genome shotgun (WGS) entry which is preliminary data.</text>
</comment>
<keyword evidence="3" id="KW-0328">Glycosyltransferase</keyword>
<evidence type="ECO:0008006" key="11">
    <source>
        <dbReference type="Google" id="ProtNLM"/>
    </source>
</evidence>
<evidence type="ECO:0000256" key="2">
    <source>
        <dbReference type="ARBA" id="ARBA00022475"/>
    </source>
</evidence>
<feature type="transmembrane region" description="Helical" evidence="8">
    <location>
        <begin position="291"/>
        <end position="310"/>
    </location>
</feature>
<dbReference type="PANTHER" id="PTHR33908:SF11">
    <property type="entry name" value="MEMBRANE PROTEIN"/>
    <property type="match status" value="1"/>
</dbReference>
<evidence type="ECO:0000256" key="6">
    <source>
        <dbReference type="ARBA" id="ARBA00022989"/>
    </source>
</evidence>
<evidence type="ECO:0000313" key="9">
    <source>
        <dbReference type="EMBL" id="MXP45306.1"/>
    </source>
</evidence>
<evidence type="ECO:0000256" key="1">
    <source>
        <dbReference type="ARBA" id="ARBA00004651"/>
    </source>
</evidence>
<keyword evidence="2" id="KW-1003">Cell membrane</keyword>
<feature type="transmembrane region" description="Helical" evidence="8">
    <location>
        <begin position="118"/>
        <end position="136"/>
    </location>
</feature>
<evidence type="ECO:0000256" key="5">
    <source>
        <dbReference type="ARBA" id="ARBA00022692"/>
    </source>
</evidence>
<keyword evidence="5 8" id="KW-0812">Transmembrane</keyword>
<organism evidence="9 10">
    <name type="scientific">Allopontixanthobacter sediminis</name>
    <dbReference type="NCBI Taxonomy" id="1689985"/>
    <lineage>
        <taxon>Bacteria</taxon>
        <taxon>Pseudomonadati</taxon>
        <taxon>Pseudomonadota</taxon>
        <taxon>Alphaproteobacteria</taxon>
        <taxon>Sphingomonadales</taxon>
        <taxon>Erythrobacteraceae</taxon>
        <taxon>Allopontixanthobacter</taxon>
    </lineage>
</organism>
<proteinExistence type="predicted"/>
<sequence length="552" mass="60626">MTTATLGAVSRRFASFDTRTLPLAGSFIVLALQFSLVFTRAINWDEFYYYAEVERFANGQLERGLQTIHTRLFEWLTLLPGSEVDRIVAGRIVMFACEIITVASIAAIARRFADQQTALLCALAYLSAGFVLQHGFSFRTDPLAAALLTSAMAILVRSRMNAWSILVFGLLTGWSLMVTIKVALYLPAFAGLAWLRWRDANGSAAMAMRIALAGTAGLAVFGITYLLHSSGITKPDAPQAAAMIGASGSKMFSLGVPPYWFIAVKAVLFAMPLALLILLVPGRLREKSRPLSERIALAGLIAPVLTPLFYHNTAPYYYAFMLPPVAAACAVSIPLVLKRYAEAFVALILTANAVFIWSIDGESRIDKQRQILEMADTMFPSGTTYFDMSYMLPTFTKGNGFMTPWGMEIYRNRGVPIYAQAMAKGPVPLVVENDPMLTSLLRSDAPTGIFLPKDEASVRGSYVHYWGPLWLAGQQLEAGETRRVELRVPGPYTVNGGPVTVNGKMYRDGQTITLVRGAIKLSALSEESELLWGEDRSRTDKPELEGLFWTGF</sequence>
<dbReference type="RefSeq" id="WP_160756921.1">
    <property type="nucleotide sequence ID" value="NZ_WTYL01000003.1"/>
</dbReference>
<dbReference type="GO" id="GO:0016763">
    <property type="term" value="F:pentosyltransferase activity"/>
    <property type="evidence" value="ECO:0007669"/>
    <property type="project" value="TreeGrafter"/>
</dbReference>
<evidence type="ECO:0000256" key="7">
    <source>
        <dbReference type="ARBA" id="ARBA00023136"/>
    </source>
</evidence>
<dbReference type="GO" id="GO:0005886">
    <property type="term" value="C:plasma membrane"/>
    <property type="evidence" value="ECO:0007669"/>
    <property type="project" value="UniProtKB-SubCell"/>
</dbReference>
<evidence type="ECO:0000256" key="8">
    <source>
        <dbReference type="SAM" id="Phobius"/>
    </source>
</evidence>
<dbReference type="AlphaFoldDB" id="A0A845B579"/>
<accession>A0A845B579</accession>
<keyword evidence="7 8" id="KW-0472">Membrane</keyword>
<feature type="transmembrane region" description="Helical" evidence="8">
    <location>
        <begin position="316"/>
        <end position="336"/>
    </location>
</feature>
<dbReference type="EMBL" id="WTYL01000003">
    <property type="protein sequence ID" value="MXP45306.1"/>
    <property type="molecule type" value="Genomic_DNA"/>
</dbReference>
<feature type="transmembrane region" description="Helical" evidence="8">
    <location>
        <begin position="343"/>
        <end position="359"/>
    </location>
</feature>
<reference evidence="9 10" key="1">
    <citation type="submission" date="2019-12" db="EMBL/GenBank/DDBJ databases">
        <title>Genomic-based taxomic classification of the family Erythrobacteraceae.</title>
        <authorList>
            <person name="Xu L."/>
        </authorList>
    </citation>
    <scope>NUCLEOTIDE SEQUENCE [LARGE SCALE GENOMIC DNA]</scope>
    <source>
        <strain evidence="9 10">KCTC 42453</strain>
    </source>
</reference>
<keyword evidence="10" id="KW-1185">Reference proteome</keyword>